<dbReference type="PATRIC" id="fig|396014.3.peg.113"/>
<accession>Z9JXK2</accession>
<evidence type="ECO:0000313" key="3">
    <source>
        <dbReference type="Proteomes" id="UP000023067"/>
    </source>
</evidence>
<proteinExistence type="predicted"/>
<dbReference type="STRING" id="396014.BF93_05565"/>
<dbReference type="HOGENOM" id="CLU_815525_0_0_11"/>
<dbReference type="Proteomes" id="UP000023067">
    <property type="component" value="Unassembled WGS sequence"/>
</dbReference>
<feature type="compositionally biased region" description="Low complexity" evidence="1">
    <location>
        <begin position="73"/>
        <end position="100"/>
    </location>
</feature>
<feature type="compositionally biased region" description="Polar residues" evidence="1">
    <location>
        <begin position="59"/>
        <end position="72"/>
    </location>
</feature>
<name>Z9JXK2_9MICO</name>
<dbReference type="EMBL" id="JDYK01000002">
    <property type="protein sequence ID" value="EWS82511.1"/>
    <property type="molecule type" value="Genomic_DNA"/>
</dbReference>
<comment type="caution">
    <text evidence="2">The sequence shown here is derived from an EMBL/GenBank/DDBJ whole genome shotgun (WGS) entry which is preliminary data.</text>
</comment>
<keyword evidence="3" id="KW-1185">Reference proteome</keyword>
<sequence length="340" mass="35228">MFGHVSNRTMDRRPIAGESRPIVRESGAPGPRAHRSGALLVSSLALLLAACGPGAEPVTTPTAAGTAESAQTEPAPSAPSDAGGAEASPSSTAAGPSAPERTPEGRRCSEKAGWALVIAQGDVPCEEATKVMFAYERDAEPAPGRVPGEDLEVDGWACEPILFARMGYEPDTYSSRCEKDGAAIMTIEAATELPSDGPIVTPTGRSTSGYGRKEVQWGFISPSGTWSCAIIDNPTNDPGDGLRPGVECEGHKDIPGTSVLADGGAMIEANGVAMRADSPPEPISAAEKLIDPENTFVPLEYGQILYARGAACTVDQERGVTCTQDGHSFTVSFVHGFEGS</sequence>
<gene>
    <name evidence="2" type="ORF">BF93_05565</name>
</gene>
<evidence type="ECO:0000256" key="1">
    <source>
        <dbReference type="SAM" id="MobiDB-lite"/>
    </source>
</evidence>
<organism evidence="2 3">
    <name type="scientific">Brachybacterium phenoliresistens</name>
    <dbReference type="NCBI Taxonomy" id="396014"/>
    <lineage>
        <taxon>Bacteria</taxon>
        <taxon>Bacillati</taxon>
        <taxon>Actinomycetota</taxon>
        <taxon>Actinomycetes</taxon>
        <taxon>Micrococcales</taxon>
        <taxon>Dermabacteraceae</taxon>
        <taxon>Brachybacterium</taxon>
    </lineage>
</organism>
<feature type="region of interest" description="Disordered" evidence="1">
    <location>
        <begin position="1"/>
        <end position="35"/>
    </location>
</feature>
<protein>
    <submittedName>
        <fullName evidence="2">Uncharacterized protein</fullName>
    </submittedName>
</protein>
<feature type="region of interest" description="Disordered" evidence="1">
    <location>
        <begin position="53"/>
        <end position="108"/>
    </location>
</feature>
<evidence type="ECO:0000313" key="2">
    <source>
        <dbReference type="EMBL" id="EWS82511.1"/>
    </source>
</evidence>
<dbReference type="AlphaFoldDB" id="Z9JXK2"/>
<reference evidence="2 3" key="1">
    <citation type="submission" date="2014-02" db="EMBL/GenBank/DDBJ databases">
        <title>Genome sequence of Brachybacterium phenoliresistens strain W13A50.</title>
        <authorList>
            <person name="Wang X."/>
        </authorList>
    </citation>
    <scope>NUCLEOTIDE SEQUENCE [LARGE SCALE GENOMIC DNA]</scope>
    <source>
        <strain evidence="2 3">W13A50</strain>
    </source>
</reference>